<dbReference type="AlphaFoldDB" id="A0A5E6RWQ9"/>
<evidence type="ECO:0000313" key="2">
    <source>
        <dbReference type="EMBL" id="VVM72480.1"/>
    </source>
</evidence>
<proteinExistence type="predicted"/>
<organism evidence="2 3">
    <name type="scientific">Pseudomonas fluorescens</name>
    <dbReference type="NCBI Taxonomy" id="294"/>
    <lineage>
        <taxon>Bacteria</taxon>
        <taxon>Pseudomonadati</taxon>
        <taxon>Pseudomonadota</taxon>
        <taxon>Gammaproteobacteria</taxon>
        <taxon>Pseudomonadales</taxon>
        <taxon>Pseudomonadaceae</taxon>
        <taxon>Pseudomonas</taxon>
    </lineage>
</organism>
<dbReference type="Proteomes" id="UP000326953">
    <property type="component" value="Unassembled WGS sequence"/>
</dbReference>
<name>A0A5E6RWQ9_PSEFL</name>
<accession>A0A5E6RWQ9</accession>
<gene>
    <name evidence="2" type="ORF">PS662_01877</name>
</gene>
<evidence type="ECO:0000256" key="1">
    <source>
        <dbReference type="SAM" id="MobiDB-lite"/>
    </source>
</evidence>
<reference evidence="2 3" key="1">
    <citation type="submission" date="2019-09" db="EMBL/GenBank/DDBJ databases">
        <authorList>
            <person name="Chandra G."/>
            <person name="Truman W A."/>
        </authorList>
    </citation>
    <scope>NUCLEOTIDE SEQUENCE [LARGE SCALE GENOMIC DNA]</scope>
    <source>
        <strain evidence="2">PS662</strain>
    </source>
</reference>
<evidence type="ECO:0000313" key="3">
    <source>
        <dbReference type="Proteomes" id="UP000326953"/>
    </source>
</evidence>
<feature type="region of interest" description="Disordered" evidence="1">
    <location>
        <begin position="110"/>
        <end position="131"/>
    </location>
</feature>
<dbReference type="EMBL" id="CABVHK010000005">
    <property type="protein sequence ID" value="VVM72480.1"/>
    <property type="molecule type" value="Genomic_DNA"/>
</dbReference>
<sequence length="170" mass="18800">MVGYWGQRRLPCPTNFKLWERACSRIRGSGDGFFDVHIHSCGNDCYWFRSYSGLLGKAPSNQALLPLSFGASLVLGMPSFRSCSVGPPPSAIHGRGRLPRHPCRGTHCAEPPLGLSRGRSPQQQNRGGLRADRGIKRARFAGLIVRTHSTCNAYLWACSRRDVSVDFIVE</sequence>
<protein>
    <submittedName>
        <fullName evidence="2">Uncharacterized protein</fullName>
    </submittedName>
</protein>